<organism evidence="1 2">
    <name type="scientific">Cotesia glomerata</name>
    <name type="common">Lepidopteran parasitic wasp</name>
    <name type="synonym">Apanteles glomeratus</name>
    <dbReference type="NCBI Taxonomy" id="32391"/>
    <lineage>
        <taxon>Eukaryota</taxon>
        <taxon>Metazoa</taxon>
        <taxon>Ecdysozoa</taxon>
        <taxon>Arthropoda</taxon>
        <taxon>Hexapoda</taxon>
        <taxon>Insecta</taxon>
        <taxon>Pterygota</taxon>
        <taxon>Neoptera</taxon>
        <taxon>Endopterygota</taxon>
        <taxon>Hymenoptera</taxon>
        <taxon>Apocrita</taxon>
        <taxon>Ichneumonoidea</taxon>
        <taxon>Braconidae</taxon>
        <taxon>Microgastrinae</taxon>
        <taxon>Cotesia</taxon>
    </lineage>
</organism>
<evidence type="ECO:0000313" key="2">
    <source>
        <dbReference type="Proteomes" id="UP000826195"/>
    </source>
</evidence>
<name>A0AAV7IH04_COTGL</name>
<dbReference type="AlphaFoldDB" id="A0AAV7IH04"/>
<sequence length="144" mass="16285">MKGVHRSDVGVDQGKKEAKEDFAFEGISRPRRTTEQATVGSLSKNKVYVTIQEADNRQNGVQYCLKNKIKTGVIKYRKEESRKLKVGSISRPSPKFWPDVFGIHMCFTQLFPKLLHESRLRDSSGLVGHPVDDPMRIPDGWIAG</sequence>
<comment type="caution">
    <text evidence="1">The sequence shown here is derived from an EMBL/GenBank/DDBJ whole genome shotgun (WGS) entry which is preliminary data.</text>
</comment>
<proteinExistence type="predicted"/>
<protein>
    <submittedName>
        <fullName evidence="1">Uncharacterized protein</fullName>
    </submittedName>
</protein>
<keyword evidence="2" id="KW-1185">Reference proteome</keyword>
<gene>
    <name evidence="1" type="ORF">KQX54_001297</name>
</gene>
<dbReference type="Proteomes" id="UP000826195">
    <property type="component" value="Unassembled WGS sequence"/>
</dbReference>
<dbReference type="EMBL" id="JAHXZJ010001495">
    <property type="protein sequence ID" value="KAH0551286.1"/>
    <property type="molecule type" value="Genomic_DNA"/>
</dbReference>
<reference evidence="1 2" key="1">
    <citation type="journal article" date="2021" name="J. Hered.">
        <title>A chromosome-level genome assembly of the parasitoid wasp, Cotesia glomerata (Hymenoptera: Braconidae).</title>
        <authorList>
            <person name="Pinto B.J."/>
            <person name="Weis J.J."/>
            <person name="Gamble T."/>
            <person name="Ode P.J."/>
            <person name="Paul R."/>
            <person name="Zaspel J.M."/>
        </authorList>
    </citation>
    <scope>NUCLEOTIDE SEQUENCE [LARGE SCALE GENOMIC DNA]</scope>
    <source>
        <strain evidence="1">CgM1</strain>
    </source>
</reference>
<accession>A0AAV7IH04</accession>
<evidence type="ECO:0000313" key="1">
    <source>
        <dbReference type="EMBL" id="KAH0551286.1"/>
    </source>
</evidence>